<gene>
    <name evidence="2" type="ORF">HZH66_001226</name>
</gene>
<comment type="caution">
    <text evidence="2">The sequence shown here is derived from an EMBL/GenBank/DDBJ whole genome shotgun (WGS) entry which is preliminary data.</text>
</comment>
<reference evidence="2" key="1">
    <citation type="journal article" date="2020" name="G3 (Bethesda)">
        <title>High-Quality Assemblies for Three Invasive Social Wasps from the &lt;i&gt;Vespula&lt;/i&gt; Genus.</title>
        <authorList>
            <person name="Harrop T.W.R."/>
            <person name="Guhlin J."/>
            <person name="McLaughlin G.M."/>
            <person name="Permina E."/>
            <person name="Stockwell P."/>
            <person name="Gilligan J."/>
            <person name="Le Lec M.F."/>
            <person name="Gruber M.A.M."/>
            <person name="Quinn O."/>
            <person name="Lovegrove M."/>
            <person name="Duncan E.J."/>
            <person name="Remnant E.J."/>
            <person name="Van Eeckhoven J."/>
            <person name="Graham B."/>
            <person name="Knapp R.A."/>
            <person name="Langford K.W."/>
            <person name="Kronenberg Z."/>
            <person name="Press M.O."/>
            <person name="Eacker S.M."/>
            <person name="Wilson-Rankin E.E."/>
            <person name="Purcell J."/>
            <person name="Lester P.J."/>
            <person name="Dearden P.K."/>
        </authorList>
    </citation>
    <scope>NUCLEOTIDE SEQUENCE</scope>
    <source>
        <strain evidence="2">Marl-1</strain>
    </source>
</reference>
<dbReference type="Proteomes" id="UP000614350">
    <property type="component" value="Unassembled WGS sequence"/>
</dbReference>
<sequence length="111" mass="12675">MDLSERRIEKEEEEEEEEEAAAAAEEEKVEERVERGLKIACGRAEYAETARAKVQKDELTSKDIPAVRDDIWLNIKILLPRIQKQNDSGLDRGKPVFLIDNDIFSPFKSGS</sequence>
<accession>A0A834KU15</accession>
<feature type="compositionally biased region" description="Basic and acidic residues" evidence="1">
    <location>
        <begin position="1"/>
        <end position="10"/>
    </location>
</feature>
<evidence type="ECO:0000256" key="1">
    <source>
        <dbReference type="SAM" id="MobiDB-lite"/>
    </source>
</evidence>
<proteinExistence type="predicted"/>
<feature type="region of interest" description="Disordered" evidence="1">
    <location>
        <begin position="1"/>
        <end position="28"/>
    </location>
</feature>
<name>A0A834KU15_VESVU</name>
<feature type="compositionally biased region" description="Acidic residues" evidence="1">
    <location>
        <begin position="11"/>
        <end position="20"/>
    </location>
</feature>
<dbReference type="AlphaFoldDB" id="A0A834KU15"/>
<organism evidence="2 3">
    <name type="scientific">Vespula vulgaris</name>
    <name type="common">Yellow jacket</name>
    <name type="synonym">Wasp</name>
    <dbReference type="NCBI Taxonomy" id="7454"/>
    <lineage>
        <taxon>Eukaryota</taxon>
        <taxon>Metazoa</taxon>
        <taxon>Ecdysozoa</taxon>
        <taxon>Arthropoda</taxon>
        <taxon>Hexapoda</taxon>
        <taxon>Insecta</taxon>
        <taxon>Pterygota</taxon>
        <taxon>Neoptera</taxon>
        <taxon>Endopterygota</taxon>
        <taxon>Hymenoptera</taxon>
        <taxon>Apocrita</taxon>
        <taxon>Aculeata</taxon>
        <taxon>Vespoidea</taxon>
        <taxon>Vespidae</taxon>
        <taxon>Vespinae</taxon>
        <taxon>Vespula</taxon>
    </lineage>
</organism>
<keyword evidence="3" id="KW-1185">Reference proteome</keyword>
<evidence type="ECO:0000313" key="3">
    <source>
        <dbReference type="Proteomes" id="UP000614350"/>
    </source>
</evidence>
<evidence type="ECO:0000313" key="2">
    <source>
        <dbReference type="EMBL" id="KAF7412330.1"/>
    </source>
</evidence>
<dbReference type="EMBL" id="JACSEA010000001">
    <property type="protein sequence ID" value="KAF7412330.1"/>
    <property type="molecule type" value="Genomic_DNA"/>
</dbReference>
<protein>
    <submittedName>
        <fullName evidence="2">Uncharacterized protein</fullName>
    </submittedName>
</protein>